<evidence type="ECO:0008006" key="5">
    <source>
        <dbReference type="Google" id="ProtNLM"/>
    </source>
</evidence>
<organism evidence="3 4">
    <name type="scientific">Paracoccus contaminans</name>
    <dbReference type="NCBI Taxonomy" id="1945662"/>
    <lineage>
        <taxon>Bacteria</taxon>
        <taxon>Pseudomonadati</taxon>
        <taxon>Pseudomonadota</taxon>
        <taxon>Alphaproteobacteria</taxon>
        <taxon>Rhodobacterales</taxon>
        <taxon>Paracoccaceae</taxon>
        <taxon>Paracoccus</taxon>
    </lineage>
</organism>
<gene>
    <name evidence="3" type="ORF">B0A89_02190</name>
</gene>
<dbReference type="InterPro" id="IPR024572">
    <property type="entry name" value="RcnB"/>
</dbReference>
<name>A0A1W6CUU5_9RHOB</name>
<dbReference type="STRING" id="1945662.B0A89_02190"/>
<proteinExistence type="predicted"/>
<evidence type="ECO:0000313" key="3">
    <source>
        <dbReference type="EMBL" id="ARJ68624.1"/>
    </source>
</evidence>
<evidence type="ECO:0000313" key="4">
    <source>
        <dbReference type="Proteomes" id="UP000193017"/>
    </source>
</evidence>
<protein>
    <recommendedName>
        <fullName evidence="5">Excinuclease ABC subunit A</fullName>
    </recommendedName>
</protein>
<dbReference type="Gene3D" id="3.10.450.160">
    <property type="entry name" value="inner membrane protein cigr"/>
    <property type="match status" value="1"/>
</dbReference>
<dbReference type="EMBL" id="CP020612">
    <property type="protein sequence ID" value="ARJ68624.1"/>
    <property type="molecule type" value="Genomic_DNA"/>
</dbReference>
<feature type="region of interest" description="Disordered" evidence="1">
    <location>
        <begin position="20"/>
        <end position="95"/>
    </location>
</feature>
<keyword evidence="4" id="KW-1185">Reference proteome</keyword>
<feature type="chain" id="PRO_5012167577" description="Excinuclease ABC subunit A" evidence="2">
    <location>
        <begin position="22"/>
        <end position="131"/>
    </location>
</feature>
<dbReference type="RefSeq" id="WP_085376739.1">
    <property type="nucleotide sequence ID" value="NZ_CP020612.1"/>
</dbReference>
<dbReference type="Pfam" id="PF11776">
    <property type="entry name" value="RcnB"/>
    <property type="match status" value="1"/>
</dbReference>
<dbReference type="AlphaFoldDB" id="A0A1W6CUU5"/>
<evidence type="ECO:0000256" key="2">
    <source>
        <dbReference type="SAM" id="SignalP"/>
    </source>
</evidence>
<evidence type="ECO:0000256" key="1">
    <source>
        <dbReference type="SAM" id="MobiDB-lite"/>
    </source>
</evidence>
<feature type="compositionally biased region" description="Basic residues" evidence="1">
    <location>
        <begin position="26"/>
        <end position="37"/>
    </location>
</feature>
<keyword evidence="2" id="KW-0732">Signal</keyword>
<reference evidence="3 4" key="1">
    <citation type="submission" date="2017-03" db="EMBL/GenBank/DDBJ databases">
        <title>Genome sequence of Paracoccus contaminans isolated from a water microcosm.</title>
        <authorList>
            <person name="Aurass P."/>
            <person name="Karste S."/>
            <person name="Trost E."/>
            <person name="Glaeser S.P."/>
            <person name="Kaempfer P."/>
            <person name="Flieger A."/>
        </authorList>
    </citation>
    <scope>NUCLEOTIDE SEQUENCE [LARGE SCALE GENOMIC DNA]</scope>
    <source>
        <strain evidence="4">RKI 16-01929T\LMG 29738T\CCM 8701T\CIP 111112T</strain>
    </source>
</reference>
<sequence>MKLTPFLAAAALLALPLPGLAQPPQSRHHHQAHHQRHRLDGPQGQRGHRRDCPPGLAKKSPACVPPGHARKESDHPDRRIDPREARPIRDLERYGLRPAPRGQRYYIVDGRIVRVDTRSNRMVSVLRAVNR</sequence>
<dbReference type="OrthoDB" id="7666115at2"/>
<feature type="signal peptide" evidence="2">
    <location>
        <begin position="1"/>
        <end position="21"/>
    </location>
</feature>
<dbReference type="KEGG" id="pcon:B0A89_02190"/>
<feature type="compositionally biased region" description="Basic and acidic residues" evidence="1">
    <location>
        <begin position="69"/>
        <end position="95"/>
    </location>
</feature>
<dbReference type="Proteomes" id="UP000193017">
    <property type="component" value="Chromosome"/>
</dbReference>
<accession>A0A1W6CUU5</accession>